<evidence type="ECO:0000313" key="1">
    <source>
        <dbReference type="EMBL" id="PKH47485.1"/>
    </source>
</evidence>
<gene>
    <name evidence="1" type="ORF">CVH13_00499</name>
</gene>
<evidence type="ECO:0000313" key="2">
    <source>
        <dbReference type="Proteomes" id="UP000233649"/>
    </source>
</evidence>
<reference evidence="1 2" key="1">
    <citation type="journal article" date="2017" name="FEMS Microbiol. Ecol.">
        <title>Reconstructed genomes of novel Dehalococcoides mccartyi strains from 1,2,3,4-tetrachlorodibenzo-p-dioxin-dechlorinating enrichment cultures reveal divergent reductive dehalogenase gene profiles.</title>
        <authorList>
            <person name="Dam H.T."/>
            <person name="Vollmers J."/>
            <person name="Kaster A.K."/>
            <person name="Haggblom M.M."/>
        </authorList>
    </citation>
    <scope>NUCLEOTIDE SEQUENCE [LARGE SCALE GENOMIC DNA]</scope>
    <source>
        <strain evidence="1 2">H1-3-2.001</strain>
    </source>
</reference>
<feature type="non-terminal residue" evidence="1">
    <location>
        <position position="54"/>
    </location>
</feature>
<protein>
    <submittedName>
        <fullName evidence="1">Uncharacterized protein</fullName>
    </submittedName>
</protein>
<dbReference type="EMBL" id="PHFD01000110">
    <property type="protein sequence ID" value="PKH47485.1"/>
    <property type="molecule type" value="Genomic_DNA"/>
</dbReference>
<name>A0A2J1DZC4_9CHLR</name>
<dbReference type="AlphaFoldDB" id="A0A2J1DZC4"/>
<sequence length="54" mass="5388">MAEEGVGTITGGTVSSSGDLTIGAHTVGEYIIGGVTNLKYSWTVGTDGNVSETP</sequence>
<organism evidence="1 2">
    <name type="scientific">Dehalococcoides mccartyi</name>
    <dbReference type="NCBI Taxonomy" id="61435"/>
    <lineage>
        <taxon>Bacteria</taxon>
        <taxon>Bacillati</taxon>
        <taxon>Chloroflexota</taxon>
        <taxon>Dehalococcoidia</taxon>
        <taxon>Dehalococcoidales</taxon>
        <taxon>Dehalococcoidaceae</taxon>
        <taxon>Dehalococcoides</taxon>
    </lineage>
</organism>
<dbReference type="Proteomes" id="UP000233649">
    <property type="component" value="Unassembled WGS sequence"/>
</dbReference>
<comment type="caution">
    <text evidence="1">The sequence shown here is derived from an EMBL/GenBank/DDBJ whole genome shotgun (WGS) entry which is preliminary data.</text>
</comment>
<accession>A0A2J1DZC4</accession>
<proteinExistence type="predicted"/>